<keyword evidence="2" id="KW-1185">Reference proteome</keyword>
<gene>
    <name evidence="1" type="ORF">ACFOEN_11455</name>
</gene>
<proteinExistence type="predicted"/>
<comment type="caution">
    <text evidence="1">The sequence shown here is derived from an EMBL/GenBank/DDBJ whole genome shotgun (WGS) entry which is preliminary data.</text>
</comment>
<dbReference type="SUPFAM" id="SSF53098">
    <property type="entry name" value="Ribonuclease H-like"/>
    <property type="match status" value="1"/>
</dbReference>
<dbReference type="InterPro" id="IPR036397">
    <property type="entry name" value="RNaseH_sf"/>
</dbReference>
<dbReference type="InterPro" id="IPR012337">
    <property type="entry name" value="RNaseH-like_sf"/>
</dbReference>
<dbReference type="Gene3D" id="3.30.420.10">
    <property type="entry name" value="Ribonuclease H-like superfamily/Ribonuclease H"/>
    <property type="match status" value="1"/>
</dbReference>
<protein>
    <recommendedName>
        <fullName evidence="3">Exonuclease</fullName>
    </recommendedName>
</protein>
<organism evidence="1 2">
    <name type="scientific">Piscinibacterium candidicorallinum</name>
    <dbReference type="NCBI Taxonomy" id="1793872"/>
    <lineage>
        <taxon>Bacteria</taxon>
        <taxon>Pseudomonadati</taxon>
        <taxon>Pseudomonadota</taxon>
        <taxon>Betaproteobacteria</taxon>
        <taxon>Burkholderiales</taxon>
        <taxon>Piscinibacterium</taxon>
    </lineage>
</organism>
<dbReference type="Proteomes" id="UP001595556">
    <property type="component" value="Unassembled WGS sequence"/>
</dbReference>
<evidence type="ECO:0000313" key="2">
    <source>
        <dbReference type="Proteomes" id="UP001595556"/>
    </source>
</evidence>
<name>A0ABV7HA54_9BURK</name>
<dbReference type="EMBL" id="JBHRTI010000004">
    <property type="protein sequence ID" value="MFC3148257.1"/>
    <property type="molecule type" value="Genomic_DNA"/>
</dbReference>
<reference evidence="2" key="1">
    <citation type="journal article" date="2019" name="Int. J. Syst. Evol. Microbiol.">
        <title>The Global Catalogue of Microorganisms (GCM) 10K type strain sequencing project: providing services to taxonomists for standard genome sequencing and annotation.</title>
        <authorList>
            <consortium name="The Broad Institute Genomics Platform"/>
            <consortium name="The Broad Institute Genome Sequencing Center for Infectious Disease"/>
            <person name="Wu L."/>
            <person name="Ma J."/>
        </authorList>
    </citation>
    <scope>NUCLEOTIDE SEQUENCE [LARGE SCALE GENOMIC DNA]</scope>
    <source>
        <strain evidence="2">KCTC 52168</strain>
    </source>
</reference>
<evidence type="ECO:0000313" key="1">
    <source>
        <dbReference type="EMBL" id="MFC3148257.1"/>
    </source>
</evidence>
<sequence>MDIEASGFGAGSYPIEVGIVLADGSSESWLIRPQPQWTRWDASAEAVHGISRAQLFAEGWSARVVAQELNRRLAGQTVFTDGWAHDFAWLAVLFDAADLVPRFRLEHLRRLLNDRQAQKWKPTFDALAQTDMTLHRAQADALRVRAAWAALQMPLAA</sequence>
<evidence type="ECO:0008006" key="3">
    <source>
        <dbReference type="Google" id="ProtNLM"/>
    </source>
</evidence>
<accession>A0ABV7HA54</accession>